<dbReference type="Proteomes" id="UP000298133">
    <property type="component" value="Unassembled WGS sequence"/>
</dbReference>
<gene>
    <name evidence="1" type="ORF">E3W66_06200</name>
</gene>
<proteinExistence type="predicted"/>
<evidence type="ECO:0000313" key="2">
    <source>
        <dbReference type="Proteomes" id="UP000298133"/>
    </source>
</evidence>
<dbReference type="AlphaFoldDB" id="A0A4Y8UJ39"/>
<dbReference type="Pfam" id="PF06853">
    <property type="entry name" value="DUF1249"/>
    <property type="match status" value="1"/>
</dbReference>
<reference evidence="1 2" key="1">
    <citation type="submission" date="2019-03" db="EMBL/GenBank/DDBJ databases">
        <title>Draft genome of Gammaproteobacteria bacterium LSUCC0057, a member of the SAR92 clade.</title>
        <authorList>
            <person name="Lanclos V.C."/>
            <person name="Doiron C."/>
            <person name="Henson M.W."/>
            <person name="Thrash J.C."/>
        </authorList>
    </citation>
    <scope>NUCLEOTIDE SEQUENCE [LARGE SCALE GENOMIC DNA]</scope>
    <source>
        <strain evidence="1 2">LSUCC0057</strain>
    </source>
</reference>
<dbReference type="InterPro" id="IPR009659">
    <property type="entry name" value="DUF1249"/>
</dbReference>
<accession>A0A4Y8UJ39</accession>
<keyword evidence="2" id="KW-1185">Reference proteome</keyword>
<dbReference type="PANTHER" id="PTHR38774:SF1">
    <property type="entry name" value="CYTOPLASMIC PROTEIN"/>
    <property type="match status" value="1"/>
</dbReference>
<dbReference type="PANTHER" id="PTHR38774">
    <property type="entry name" value="CYTOPLASMIC PROTEIN-RELATED"/>
    <property type="match status" value="1"/>
</dbReference>
<dbReference type="OrthoDB" id="9793663at2"/>
<dbReference type="EMBL" id="SPIA01000002">
    <property type="protein sequence ID" value="TFH67837.1"/>
    <property type="molecule type" value="Genomic_DNA"/>
</dbReference>
<sequence>MFNRRYQAEALTRLHALFELNQARLLRWLPRTAPLGAMVTCTLATGPVRLILVEQSPYSDVVAVTVAPSGPQWMTPLRLQVRRYHDAGMSEVIDWCGERSVPWRLLARQPQLARDEKMQWNSFLAELLAEVSRHGRATAVARSADLLQ</sequence>
<name>A0A4Y8UJ39_9GAMM</name>
<organism evidence="1 2">
    <name type="scientific">Gammaproteobacteria bacterium LSUCC0057</name>
    <dbReference type="NCBI Taxonomy" id="2559237"/>
    <lineage>
        <taxon>Bacteria</taxon>
        <taxon>Pseudomonadati</taxon>
        <taxon>Pseudomonadota</taxon>
        <taxon>Gammaproteobacteria</taxon>
        <taxon>Cellvibrionales</taxon>
        <taxon>Porticoccaceae</taxon>
        <taxon>SAR92 clade</taxon>
    </lineage>
</organism>
<evidence type="ECO:0000313" key="1">
    <source>
        <dbReference type="EMBL" id="TFH67837.1"/>
    </source>
</evidence>
<comment type="caution">
    <text evidence="1">The sequence shown here is derived from an EMBL/GenBank/DDBJ whole genome shotgun (WGS) entry which is preliminary data.</text>
</comment>
<protein>
    <submittedName>
        <fullName evidence="1">DUF1249 domain-containing protein</fullName>
    </submittedName>
</protein>